<organism evidence="1 2">
    <name type="scientific">Hoeflea marina</name>
    <dbReference type="NCBI Taxonomy" id="274592"/>
    <lineage>
        <taxon>Bacteria</taxon>
        <taxon>Pseudomonadati</taxon>
        <taxon>Pseudomonadota</taxon>
        <taxon>Alphaproteobacteria</taxon>
        <taxon>Hyphomicrobiales</taxon>
        <taxon>Rhizobiaceae</taxon>
        <taxon>Hoeflea</taxon>
    </lineage>
</organism>
<comment type="caution">
    <text evidence="1">The sequence shown here is derived from an EMBL/GenBank/DDBJ whole genome shotgun (WGS) entry which is preliminary data.</text>
</comment>
<accession>A0A317PI36</accession>
<reference evidence="1 2" key="1">
    <citation type="submission" date="2018-05" db="EMBL/GenBank/DDBJ databases">
        <title>Genomic Encyclopedia of Type Strains, Phase IV (KMG-IV): sequencing the most valuable type-strain genomes for metagenomic binning, comparative biology and taxonomic classification.</title>
        <authorList>
            <person name="Goeker M."/>
        </authorList>
    </citation>
    <scope>NUCLEOTIDE SEQUENCE [LARGE SCALE GENOMIC DNA]</scope>
    <source>
        <strain evidence="1 2">DSM 16791</strain>
    </source>
</reference>
<dbReference type="AlphaFoldDB" id="A0A317PI36"/>
<dbReference type="Pfam" id="PF05489">
    <property type="entry name" value="Phage_tail_X"/>
    <property type="match status" value="1"/>
</dbReference>
<keyword evidence="2" id="KW-1185">Reference proteome</keyword>
<dbReference type="OrthoDB" id="8759063at2"/>
<dbReference type="InterPro" id="IPR008861">
    <property type="entry name" value="GpX-like"/>
</dbReference>
<dbReference type="EMBL" id="QGTR01000006">
    <property type="protein sequence ID" value="PWV97693.1"/>
    <property type="molecule type" value="Genomic_DNA"/>
</dbReference>
<proteinExistence type="predicted"/>
<dbReference type="Proteomes" id="UP000246352">
    <property type="component" value="Unassembled WGS sequence"/>
</dbReference>
<evidence type="ECO:0000313" key="2">
    <source>
        <dbReference type="Proteomes" id="UP000246352"/>
    </source>
</evidence>
<gene>
    <name evidence="1" type="ORF">DFR52_106218</name>
</gene>
<sequence>MAIEQTVATLAPGERIDRLARRIYGDETTGGVEALLAANPGLADYGGELPGGLALSVPNITAESIRETIRPWE</sequence>
<protein>
    <submittedName>
        <fullName evidence="1">Phage tail protein X</fullName>
    </submittedName>
</protein>
<name>A0A317PI36_9HYPH</name>
<evidence type="ECO:0000313" key="1">
    <source>
        <dbReference type="EMBL" id="PWV97693.1"/>
    </source>
</evidence>